<evidence type="ECO:0000256" key="7">
    <source>
        <dbReference type="ARBA" id="ARBA00023136"/>
    </source>
</evidence>
<dbReference type="InterPro" id="IPR009450">
    <property type="entry name" value="Plno_GlcNAc_GPI2"/>
</dbReference>
<keyword evidence="7 8" id="KW-0472">Membrane</keyword>
<feature type="transmembrane region" description="Helical" evidence="8">
    <location>
        <begin position="78"/>
        <end position="101"/>
    </location>
</feature>
<protein>
    <submittedName>
        <fullName evidence="9">Uncharacterized protein</fullName>
    </submittedName>
</protein>
<dbReference type="Proteomes" id="UP000006727">
    <property type="component" value="Chromosome 1"/>
</dbReference>
<dbReference type="EnsemblPlants" id="Pp3c1_31960V3.3">
    <property type="protein sequence ID" value="Pp3c1_31960V3.3"/>
    <property type="gene ID" value="Pp3c1_31960"/>
</dbReference>
<evidence type="ECO:0000256" key="3">
    <source>
        <dbReference type="ARBA" id="ARBA00008321"/>
    </source>
</evidence>
<dbReference type="GO" id="GO:0016020">
    <property type="term" value="C:membrane"/>
    <property type="evidence" value="ECO:0007669"/>
    <property type="project" value="UniProtKB-SubCell"/>
</dbReference>
<comment type="similarity">
    <text evidence="3">Belongs to the PIGC family.</text>
</comment>
<evidence type="ECO:0000313" key="10">
    <source>
        <dbReference type="Proteomes" id="UP000006727"/>
    </source>
</evidence>
<keyword evidence="6 8" id="KW-1133">Transmembrane helix</keyword>
<comment type="subcellular location">
    <subcellularLocation>
        <location evidence="1">Membrane</location>
        <topology evidence="1">Multi-pass membrane protein</topology>
    </subcellularLocation>
</comment>
<reference evidence="9 10" key="1">
    <citation type="journal article" date="2008" name="Science">
        <title>The Physcomitrella genome reveals evolutionary insights into the conquest of land by plants.</title>
        <authorList>
            <person name="Rensing S."/>
            <person name="Lang D."/>
            <person name="Zimmer A."/>
            <person name="Terry A."/>
            <person name="Salamov A."/>
            <person name="Shapiro H."/>
            <person name="Nishiyama T."/>
            <person name="Perroud P.-F."/>
            <person name="Lindquist E."/>
            <person name="Kamisugi Y."/>
            <person name="Tanahashi T."/>
            <person name="Sakakibara K."/>
            <person name="Fujita T."/>
            <person name="Oishi K."/>
            <person name="Shin-I T."/>
            <person name="Kuroki Y."/>
            <person name="Toyoda A."/>
            <person name="Suzuki Y."/>
            <person name="Hashimoto A."/>
            <person name="Yamaguchi K."/>
            <person name="Sugano A."/>
            <person name="Kohara Y."/>
            <person name="Fujiyama A."/>
            <person name="Anterola A."/>
            <person name="Aoki S."/>
            <person name="Ashton N."/>
            <person name="Barbazuk W.B."/>
            <person name="Barker E."/>
            <person name="Bennetzen J."/>
            <person name="Bezanilla M."/>
            <person name="Blankenship R."/>
            <person name="Cho S.H."/>
            <person name="Dutcher S."/>
            <person name="Estelle M."/>
            <person name="Fawcett J.A."/>
            <person name="Gundlach H."/>
            <person name="Hanada K."/>
            <person name="Heyl A."/>
            <person name="Hicks K.A."/>
            <person name="Hugh J."/>
            <person name="Lohr M."/>
            <person name="Mayer K."/>
            <person name="Melkozernov A."/>
            <person name="Murata T."/>
            <person name="Nelson D."/>
            <person name="Pils B."/>
            <person name="Prigge M."/>
            <person name="Reiss B."/>
            <person name="Renner T."/>
            <person name="Rombauts S."/>
            <person name="Rushton P."/>
            <person name="Sanderfoot A."/>
            <person name="Schween G."/>
            <person name="Shiu S.-H."/>
            <person name="Stueber K."/>
            <person name="Theodoulou F.L."/>
            <person name="Tu H."/>
            <person name="Van de Peer Y."/>
            <person name="Verrier P.J."/>
            <person name="Waters E."/>
            <person name="Wood A."/>
            <person name="Yang L."/>
            <person name="Cove D."/>
            <person name="Cuming A."/>
            <person name="Hasebe M."/>
            <person name="Lucas S."/>
            <person name="Mishler D.B."/>
            <person name="Reski R."/>
            <person name="Grigoriev I."/>
            <person name="Quatrano R.S."/>
            <person name="Boore J.L."/>
        </authorList>
    </citation>
    <scope>NUCLEOTIDE SEQUENCE [LARGE SCALE GENOMIC DNA]</scope>
    <source>
        <strain evidence="9 10">cv. Gransden 2004</strain>
    </source>
</reference>
<feature type="transmembrane region" description="Helical" evidence="8">
    <location>
        <begin position="145"/>
        <end position="163"/>
    </location>
</feature>
<proteinExistence type="inferred from homology"/>
<gene>
    <name evidence="9" type="primary">LOC112287011</name>
</gene>
<dbReference type="PANTHER" id="PTHR12982:SF0">
    <property type="entry name" value="PHOSPHATIDYLINOSITOL N-ACETYLGLUCOSAMINYLTRANSFERASE SUBUNIT C"/>
    <property type="match status" value="1"/>
</dbReference>
<evidence type="ECO:0000256" key="6">
    <source>
        <dbReference type="ARBA" id="ARBA00022989"/>
    </source>
</evidence>
<accession>A0A7I4BTC4</accession>
<name>A0A7I4BTC4_PHYPA</name>
<evidence type="ECO:0000313" key="9">
    <source>
        <dbReference type="EnsemblPlants" id="Pp3c1_31960V3.3"/>
    </source>
</evidence>
<organism evidence="9 10">
    <name type="scientific">Physcomitrium patens</name>
    <name type="common">Spreading-leaved earth moss</name>
    <name type="synonym">Physcomitrella patens</name>
    <dbReference type="NCBI Taxonomy" id="3218"/>
    <lineage>
        <taxon>Eukaryota</taxon>
        <taxon>Viridiplantae</taxon>
        <taxon>Streptophyta</taxon>
        <taxon>Embryophyta</taxon>
        <taxon>Bryophyta</taxon>
        <taxon>Bryophytina</taxon>
        <taxon>Bryopsida</taxon>
        <taxon>Funariidae</taxon>
        <taxon>Funariales</taxon>
        <taxon>Funariaceae</taxon>
        <taxon>Physcomitrium</taxon>
    </lineage>
</organism>
<dbReference type="AlphaFoldDB" id="A0A7I4BTC4"/>
<dbReference type="UniPathway" id="UPA00196"/>
<comment type="pathway">
    <text evidence="2">Glycolipid biosynthesis; glycosylphosphatidylinositol-anchor biosynthesis.</text>
</comment>
<reference evidence="9" key="3">
    <citation type="submission" date="2020-12" db="UniProtKB">
        <authorList>
            <consortium name="EnsemblPlants"/>
        </authorList>
    </citation>
    <scope>IDENTIFICATION</scope>
</reference>
<dbReference type="PANTHER" id="PTHR12982">
    <property type="entry name" value="PHOSPHATIDYLINOSITOL GLYCAN, CLASS C"/>
    <property type="match status" value="1"/>
</dbReference>
<evidence type="ECO:0000256" key="2">
    <source>
        <dbReference type="ARBA" id="ARBA00004687"/>
    </source>
</evidence>
<reference evidence="9 10" key="2">
    <citation type="journal article" date="2018" name="Plant J.">
        <title>The Physcomitrella patens chromosome-scale assembly reveals moss genome structure and evolution.</title>
        <authorList>
            <person name="Lang D."/>
            <person name="Ullrich K.K."/>
            <person name="Murat F."/>
            <person name="Fuchs J."/>
            <person name="Jenkins J."/>
            <person name="Haas F.B."/>
            <person name="Piednoel M."/>
            <person name="Gundlach H."/>
            <person name="Van Bel M."/>
            <person name="Meyberg R."/>
            <person name="Vives C."/>
            <person name="Morata J."/>
            <person name="Symeonidi A."/>
            <person name="Hiss M."/>
            <person name="Muchero W."/>
            <person name="Kamisugi Y."/>
            <person name="Saleh O."/>
            <person name="Blanc G."/>
            <person name="Decker E.L."/>
            <person name="van Gessel N."/>
            <person name="Grimwood J."/>
            <person name="Hayes R.D."/>
            <person name="Graham S.W."/>
            <person name="Gunter L.E."/>
            <person name="McDaniel S.F."/>
            <person name="Hoernstein S.N.W."/>
            <person name="Larsson A."/>
            <person name="Li F.W."/>
            <person name="Perroud P.F."/>
            <person name="Phillips J."/>
            <person name="Ranjan P."/>
            <person name="Rokshar D.S."/>
            <person name="Rothfels C.J."/>
            <person name="Schneider L."/>
            <person name="Shu S."/>
            <person name="Stevenson D.W."/>
            <person name="Thummler F."/>
            <person name="Tillich M."/>
            <person name="Villarreal Aguilar J.C."/>
            <person name="Widiez T."/>
            <person name="Wong G.K."/>
            <person name="Wymore A."/>
            <person name="Zhang Y."/>
            <person name="Zimmer A.D."/>
            <person name="Quatrano R.S."/>
            <person name="Mayer K.F.X."/>
            <person name="Goodstein D."/>
            <person name="Casacuberta J.M."/>
            <person name="Vandepoele K."/>
            <person name="Reski R."/>
            <person name="Cuming A.C."/>
            <person name="Tuskan G.A."/>
            <person name="Maumus F."/>
            <person name="Salse J."/>
            <person name="Schmutz J."/>
            <person name="Rensing S.A."/>
        </authorList>
    </citation>
    <scope>NUCLEOTIDE SEQUENCE [LARGE SCALE GENOMIC DNA]</scope>
    <source>
        <strain evidence="9 10">cv. Gransden 2004</strain>
    </source>
</reference>
<dbReference type="EMBL" id="ABEU02000001">
    <property type="status" value="NOT_ANNOTATED_CDS"/>
    <property type="molecule type" value="Genomic_DNA"/>
</dbReference>
<dbReference type="GO" id="GO:0006506">
    <property type="term" value="P:GPI anchor biosynthetic process"/>
    <property type="evidence" value="ECO:0007669"/>
    <property type="project" value="UniProtKB-UniPathway"/>
</dbReference>
<sequence>MGEARGVTMEGIKEEARVAEGCRQFEDPRHDCKNCPQRVRWKKVVYGGMQCGYADNYKDSSFLEAMVMNANVVKRDTATVMVDSVGIASHVSVVALVATVWTHALNGALPASVLLLLDALVLLMGFLALLLTIKCVFSLPFVVQIARNFTLFVSAIYVLAPVFQTLTRSISSDSIWALTVSLLVVHLFCHDYTSSTSPSTVAASLSKDAPSKKTSKAQETTLLANVSMNASIVASVLIASRLPTHLHTHMRETSLSQAPFAPLNNYSSG</sequence>
<feature type="transmembrane region" description="Helical" evidence="8">
    <location>
        <begin position="113"/>
        <end position="133"/>
    </location>
</feature>
<evidence type="ECO:0000256" key="8">
    <source>
        <dbReference type="SAM" id="Phobius"/>
    </source>
</evidence>
<dbReference type="Pfam" id="PF06432">
    <property type="entry name" value="GPI2"/>
    <property type="match status" value="1"/>
</dbReference>
<evidence type="ECO:0000256" key="5">
    <source>
        <dbReference type="ARBA" id="ARBA00022692"/>
    </source>
</evidence>
<evidence type="ECO:0000256" key="4">
    <source>
        <dbReference type="ARBA" id="ARBA00022502"/>
    </source>
</evidence>
<keyword evidence="5 8" id="KW-0812">Transmembrane</keyword>
<evidence type="ECO:0000256" key="1">
    <source>
        <dbReference type="ARBA" id="ARBA00004141"/>
    </source>
</evidence>
<keyword evidence="10" id="KW-1185">Reference proteome</keyword>
<dbReference type="Gramene" id="Pp3c1_31960V3.3">
    <property type="protein sequence ID" value="Pp3c1_31960V3.3"/>
    <property type="gene ID" value="Pp3c1_31960"/>
</dbReference>
<keyword evidence="4" id="KW-0337">GPI-anchor biosynthesis</keyword>